<dbReference type="AlphaFoldDB" id="A0A914AJH5"/>
<reference evidence="1" key="1">
    <citation type="submission" date="2022-11" db="UniProtKB">
        <authorList>
            <consortium name="EnsemblMetazoa"/>
        </authorList>
    </citation>
    <scope>IDENTIFICATION</scope>
</reference>
<dbReference type="SUPFAM" id="SSF52540">
    <property type="entry name" value="P-loop containing nucleoside triphosphate hydrolases"/>
    <property type="match status" value="1"/>
</dbReference>
<dbReference type="PANTHER" id="PTHR48312">
    <property type="match status" value="1"/>
</dbReference>
<dbReference type="EnsemblMetazoa" id="XM_038207850.1">
    <property type="protein sequence ID" value="XP_038063778.1"/>
    <property type="gene ID" value="LOC119734360"/>
</dbReference>
<dbReference type="Proteomes" id="UP000887568">
    <property type="component" value="Unplaced"/>
</dbReference>
<dbReference type="OrthoDB" id="10031677at2759"/>
<proteinExistence type="predicted"/>
<dbReference type="PANTHER" id="PTHR48312:SF1">
    <property type="entry name" value="SULFOTRANSFERASE"/>
    <property type="match status" value="1"/>
</dbReference>
<evidence type="ECO:0000313" key="1">
    <source>
        <dbReference type="EnsemblMetazoa" id="XP_038063778.1"/>
    </source>
</evidence>
<evidence type="ECO:0008006" key="3">
    <source>
        <dbReference type="Google" id="ProtNLM"/>
    </source>
</evidence>
<evidence type="ECO:0000313" key="2">
    <source>
        <dbReference type="Proteomes" id="UP000887568"/>
    </source>
</evidence>
<dbReference type="RefSeq" id="XP_038063778.1">
    <property type="nucleotide sequence ID" value="XM_038207850.1"/>
</dbReference>
<organism evidence="1 2">
    <name type="scientific">Patiria miniata</name>
    <name type="common">Bat star</name>
    <name type="synonym">Asterina miniata</name>
    <dbReference type="NCBI Taxonomy" id="46514"/>
    <lineage>
        <taxon>Eukaryota</taxon>
        <taxon>Metazoa</taxon>
        <taxon>Echinodermata</taxon>
        <taxon>Eleutherozoa</taxon>
        <taxon>Asterozoa</taxon>
        <taxon>Asteroidea</taxon>
        <taxon>Valvatacea</taxon>
        <taxon>Valvatida</taxon>
        <taxon>Asterinidae</taxon>
        <taxon>Patiria</taxon>
    </lineage>
</organism>
<sequence>MSEPVRVIMWSVPRSRSSIVAKCMDGVPDSQIFFQVYSSAFWTGLGEFNSSDSSLQSEGFYRVQDEITNAGAQSKSFSKGEAKADYQWVKRQLEANYPGKRFLFAKEMAYCINGKFEYLPKGYRHIFLIREPVKVFQSLKKTVPEIVAVQGQQIPGMEGGDFELDKQPPHLIAPEYGFKELVNLYEYLQEANMEPDPIVVDSDDLVNDPARILSAVLERLGVQFQDSILNWEKGMDVMEEWVVSRGVKNRITKASSFKSFRDSTGFLQETAVPGTTHSTSANLTADVQHCVEFSMPYFMKLYEKRLKV</sequence>
<protein>
    <recommendedName>
        <fullName evidence="3">Sulfotransferase family protein</fullName>
    </recommendedName>
</protein>
<dbReference type="OMA" id="GVEIWFE"/>
<dbReference type="Gene3D" id="3.40.50.300">
    <property type="entry name" value="P-loop containing nucleotide triphosphate hydrolases"/>
    <property type="match status" value="1"/>
</dbReference>
<keyword evidence="2" id="KW-1185">Reference proteome</keyword>
<name>A0A914AJH5_PATMI</name>
<dbReference type="InterPro" id="IPR027417">
    <property type="entry name" value="P-loop_NTPase"/>
</dbReference>
<accession>A0A914AJH5</accession>
<dbReference type="GeneID" id="119734360"/>